<sequence>MPSKKPRALPKEPFMHSIYCDRYRRKNREELNSKTREQMVRLWALDVTVSPEILAARLEARREAARKYREKNKHKLKMKARETHAAAAEERHAAKERLDRKTQRVEARR</sequence>
<evidence type="ECO:0000256" key="1">
    <source>
        <dbReference type="SAM" id="MobiDB-lite"/>
    </source>
</evidence>
<feature type="compositionally biased region" description="Basic residues" evidence="1">
    <location>
        <begin position="69"/>
        <end position="78"/>
    </location>
</feature>
<organism evidence="2 3">
    <name type="scientific">Mycena maculata</name>
    <dbReference type="NCBI Taxonomy" id="230809"/>
    <lineage>
        <taxon>Eukaryota</taxon>
        <taxon>Fungi</taxon>
        <taxon>Dikarya</taxon>
        <taxon>Basidiomycota</taxon>
        <taxon>Agaricomycotina</taxon>
        <taxon>Agaricomycetes</taxon>
        <taxon>Agaricomycetidae</taxon>
        <taxon>Agaricales</taxon>
        <taxon>Marasmiineae</taxon>
        <taxon>Mycenaceae</taxon>
        <taxon>Mycena</taxon>
    </lineage>
</organism>
<proteinExistence type="predicted"/>
<dbReference type="AlphaFoldDB" id="A0AAD7HGF7"/>
<evidence type="ECO:0000313" key="2">
    <source>
        <dbReference type="EMBL" id="KAJ7720210.1"/>
    </source>
</evidence>
<feature type="region of interest" description="Disordered" evidence="1">
    <location>
        <begin position="69"/>
        <end position="109"/>
    </location>
</feature>
<accession>A0AAD7HGF7</accession>
<name>A0AAD7HGF7_9AGAR</name>
<feature type="compositionally biased region" description="Basic and acidic residues" evidence="1">
    <location>
        <begin position="79"/>
        <end position="109"/>
    </location>
</feature>
<reference evidence="2" key="1">
    <citation type="submission" date="2023-03" db="EMBL/GenBank/DDBJ databases">
        <title>Massive genome expansion in bonnet fungi (Mycena s.s.) driven by repeated elements and novel gene families across ecological guilds.</title>
        <authorList>
            <consortium name="Lawrence Berkeley National Laboratory"/>
            <person name="Harder C.B."/>
            <person name="Miyauchi S."/>
            <person name="Viragh M."/>
            <person name="Kuo A."/>
            <person name="Thoen E."/>
            <person name="Andreopoulos B."/>
            <person name="Lu D."/>
            <person name="Skrede I."/>
            <person name="Drula E."/>
            <person name="Henrissat B."/>
            <person name="Morin E."/>
            <person name="Kohler A."/>
            <person name="Barry K."/>
            <person name="LaButti K."/>
            <person name="Morin E."/>
            <person name="Salamov A."/>
            <person name="Lipzen A."/>
            <person name="Mereny Z."/>
            <person name="Hegedus B."/>
            <person name="Baldrian P."/>
            <person name="Stursova M."/>
            <person name="Weitz H."/>
            <person name="Taylor A."/>
            <person name="Grigoriev I.V."/>
            <person name="Nagy L.G."/>
            <person name="Martin F."/>
            <person name="Kauserud H."/>
        </authorList>
    </citation>
    <scope>NUCLEOTIDE SEQUENCE</scope>
    <source>
        <strain evidence="2">CBHHK188m</strain>
    </source>
</reference>
<evidence type="ECO:0000313" key="3">
    <source>
        <dbReference type="Proteomes" id="UP001215280"/>
    </source>
</evidence>
<comment type="caution">
    <text evidence="2">The sequence shown here is derived from an EMBL/GenBank/DDBJ whole genome shotgun (WGS) entry which is preliminary data.</text>
</comment>
<gene>
    <name evidence="2" type="ORF">DFH07DRAFT_784455</name>
</gene>
<dbReference type="EMBL" id="JARJLG010000282">
    <property type="protein sequence ID" value="KAJ7720210.1"/>
    <property type="molecule type" value="Genomic_DNA"/>
</dbReference>
<protein>
    <submittedName>
        <fullName evidence="2">Uncharacterized protein</fullName>
    </submittedName>
</protein>
<keyword evidence="3" id="KW-1185">Reference proteome</keyword>
<dbReference type="Proteomes" id="UP001215280">
    <property type="component" value="Unassembled WGS sequence"/>
</dbReference>